<reference evidence="2" key="2">
    <citation type="submission" date="2015-01" db="EMBL/GenBank/DDBJ databases">
        <title>Evolutionary Origins and Diversification of the Mycorrhizal Mutualists.</title>
        <authorList>
            <consortium name="DOE Joint Genome Institute"/>
            <consortium name="Mycorrhizal Genomics Consortium"/>
            <person name="Kohler A."/>
            <person name="Kuo A."/>
            <person name="Nagy L.G."/>
            <person name="Floudas D."/>
            <person name="Copeland A."/>
            <person name="Barry K.W."/>
            <person name="Cichocki N."/>
            <person name="Veneault-Fourrey C."/>
            <person name="LaButti K."/>
            <person name="Lindquist E.A."/>
            <person name="Lipzen A."/>
            <person name="Lundell T."/>
            <person name="Morin E."/>
            <person name="Murat C."/>
            <person name="Riley R."/>
            <person name="Ohm R."/>
            <person name="Sun H."/>
            <person name="Tunlid A."/>
            <person name="Henrissat B."/>
            <person name="Grigoriev I.V."/>
            <person name="Hibbett D.S."/>
            <person name="Martin F."/>
        </authorList>
    </citation>
    <scope>NUCLEOTIDE SEQUENCE [LARGE SCALE GENOMIC DNA]</scope>
    <source>
        <strain evidence="2">441</strain>
    </source>
</reference>
<evidence type="ECO:0000313" key="2">
    <source>
        <dbReference type="Proteomes" id="UP000054018"/>
    </source>
</evidence>
<accession>A0A0C9YT62</accession>
<reference evidence="1 2" key="1">
    <citation type="submission" date="2014-04" db="EMBL/GenBank/DDBJ databases">
        <authorList>
            <consortium name="DOE Joint Genome Institute"/>
            <person name="Kuo A."/>
            <person name="Kohler A."/>
            <person name="Costa M.D."/>
            <person name="Nagy L.G."/>
            <person name="Floudas D."/>
            <person name="Copeland A."/>
            <person name="Barry K.W."/>
            <person name="Cichocki N."/>
            <person name="Veneault-Fourrey C."/>
            <person name="LaButti K."/>
            <person name="Lindquist E.A."/>
            <person name="Lipzen A."/>
            <person name="Lundell T."/>
            <person name="Morin E."/>
            <person name="Murat C."/>
            <person name="Sun H."/>
            <person name="Tunlid A."/>
            <person name="Henrissat B."/>
            <person name="Grigoriev I.V."/>
            <person name="Hibbett D.S."/>
            <person name="Martin F."/>
            <person name="Nordberg H.P."/>
            <person name="Cantor M.N."/>
            <person name="Hua S.X."/>
        </authorList>
    </citation>
    <scope>NUCLEOTIDE SEQUENCE [LARGE SCALE GENOMIC DNA]</scope>
    <source>
        <strain evidence="1 2">441</strain>
    </source>
</reference>
<keyword evidence="2" id="KW-1185">Reference proteome</keyword>
<sequence length="67" mass="7757">MLPSYNRSTVLTHRGCTNVTGQLTQPLTMNHTAPWLTKRSKRLYLQNTFRWVSSDLKPYPDIHVDIG</sequence>
<protein>
    <submittedName>
        <fullName evidence="1">Uncharacterized protein</fullName>
    </submittedName>
</protein>
<gene>
    <name evidence="1" type="ORF">PISMIDRAFT_685481</name>
</gene>
<dbReference type="AlphaFoldDB" id="A0A0C9YT62"/>
<organism evidence="1 2">
    <name type="scientific">Pisolithus microcarpus 441</name>
    <dbReference type="NCBI Taxonomy" id="765257"/>
    <lineage>
        <taxon>Eukaryota</taxon>
        <taxon>Fungi</taxon>
        <taxon>Dikarya</taxon>
        <taxon>Basidiomycota</taxon>
        <taxon>Agaricomycotina</taxon>
        <taxon>Agaricomycetes</taxon>
        <taxon>Agaricomycetidae</taxon>
        <taxon>Boletales</taxon>
        <taxon>Sclerodermatineae</taxon>
        <taxon>Pisolithaceae</taxon>
        <taxon>Pisolithus</taxon>
    </lineage>
</organism>
<name>A0A0C9YT62_9AGAM</name>
<dbReference type="Proteomes" id="UP000054018">
    <property type="component" value="Unassembled WGS sequence"/>
</dbReference>
<evidence type="ECO:0000313" key="1">
    <source>
        <dbReference type="EMBL" id="KIK17224.1"/>
    </source>
</evidence>
<proteinExistence type="predicted"/>
<dbReference type="EMBL" id="KN833835">
    <property type="protein sequence ID" value="KIK17224.1"/>
    <property type="molecule type" value="Genomic_DNA"/>
</dbReference>
<dbReference type="HOGENOM" id="CLU_2813344_0_0_1"/>